<dbReference type="EMBL" id="JBHTLM010000011">
    <property type="protein sequence ID" value="MFD1177726.1"/>
    <property type="molecule type" value="Genomic_DNA"/>
</dbReference>
<evidence type="ECO:0000313" key="1">
    <source>
        <dbReference type="EMBL" id="MFD1177726.1"/>
    </source>
</evidence>
<protein>
    <recommendedName>
        <fullName evidence="3">Tetratricopeptide repeat protein</fullName>
    </recommendedName>
</protein>
<sequence>MMDFESLMEEATELPNGPAKIELLEQAIRVADAAGDIEQGFEARSELVEVASFSGYPKKALVAFSWQLGQYDKDPELFMDEMYDLLWSYKWILDNITSFPEISMKQIEDLLEDMKRRVKAEGYSDRLYHYYRFTLEVMTGNLEHAEDHLRKAQAEERDDLSDCIACEQNILVQYYTNAGKDEKAIAAAKPMMDGKMRCAAVPHATYPMILLPLYRADRLKEAEDLARKGYRLIRGNRDFINSAGYLISYLKHTDPIRGLEVFEEFAPLAIDHESPLDRLFFYGPAAALLKRLSQENERISIRFPASFPYFGAREDVEQLAAIYEEEARKLAAQFDRRNGNSYHSDYLNSLLS</sequence>
<proteinExistence type="predicted"/>
<name>A0ABW3RYY9_9BACL</name>
<gene>
    <name evidence="1" type="ORF">ACFQ3W_15650</name>
</gene>
<reference evidence="2" key="1">
    <citation type="journal article" date="2019" name="Int. J. Syst. Evol. Microbiol.">
        <title>The Global Catalogue of Microorganisms (GCM) 10K type strain sequencing project: providing services to taxonomists for standard genome sequencing and annotation.</title>
        <authorList>
            <consortium name="The Broad Institute Genomics Platform"/>
            <consortium name="The Broad Institute Genome Sequencing Center for Infectious Disease"/>
            <person name="Wu L."/>
            <person name="Ma J."/>
        </authorList>
    </citation>
    <scope>NUCLEOTIDE SEQUENCE [LARGE SCALE GENOMIC DNA]</scope>
    <source>
        <strain evidence="2">CCUG 59189</strain>
    </source>
</reference>
<evidence type="ECO:0000313" key="2">
    <source>
        <dbReference type="Proteomes" id="UP001597262"/>
    </source>
</evidence>
<accession>A0ABW3RYY9</accession>
<comment type="caution">
    <text evidence="1">The sequence shown here is derived from an EMBL/GenBank/DDBJ whole genome shotgun (WGS) entry which is preliminary data.</text>
</comment>
<organism evidence="1 2">
    <name type="scientific">Paenibacillus puldeungensis</name>
    <dbReference type="NCBI Taxonomy" id="696536"/>
    <lineage>
        <taxon>Bacteria</taxon>
        <taxon>Bacillati</taxon>
        <taxon>Bacillota</taxon>
        <taxon>Bacilli</taxon>
        <taxon>Bacillales</taxon>
        <taxon>Paenibacillaceae</taxon>
        <taxon>Paenibacillus</taxon>
    </lineage>
</organism>
<keyword evidence="2" id="KW-1185">Reference proteome</keyword>
<dbReference type="Proteomes" id="UP001597262">
    <property type="component" value="Unassembled WGS sequence"/>
</dbReference>
<evidence type="ECO:0008006" key="3">
    <source>
        <dbReference type="Google" id="ProtNLM"/>
    </source>
</evidence>